<evidence type="ECO:0000256" key="2">
    <source>
        <dbReference type="ARBA" id="ARBA00022490"/>
    </source>
</evidence>
<dbReference type="GO" id="GO:0003677">
    <property type="term" value="F:DNA binding"/>
    <property type="evidence" value="ECO:0007669"/>
    <property type="project" value="UniProtKB-UniRule"/>
</dbReference>
<accession>A0A4Q0U945</accession>
<dbReference type="InterPro" id="IPR004107">
    <property type="entry name" value="Integrase_SAM-like_N"/>
</dbReference>
<dbReference type="InterPro" id="IPR044068">
    <property type="entry name" value="CB"/>
</dbReference>
<evidence type="ECO:0000313" key="10">
    <source>
        <dbReference type="EMBL" id="HJE38547.1"/>
    </source>
</evidence>
<comment type="caution">
    <text evidence="10">The sequence shown here is derived from an EMBL/GenBank/DDBJ whole genome shotgun (WGS) entry which is preliminary data.</text>
</comment>
<evidence type="ECO:0000256" key="5">
    <source>
        <dbReference type="ARBA" id="ARBA00022908"/>
    </source>
</evidence>
<dbReference type="SUPFAM" id="SSF56349">
    <property type="entry name" value="DNA breaking-rejoining enzymes"/>
    <property type="match status" value="1"/>
</dbReference>
<name>A0A4Q0U945_9BACT</name>
<keyword evidence="8 9" id="KW-0131">Cell cycle</keyword>
<evidence type="ECO:0000256" key="3">
    <source>
        <dbReference type="ARBA" id="ARBA00022618"/>
    </source>
</evidence>
<comment type="subcellular location">
    <subcellularLocation>
        <location evidence="1 9">Cytoplasm</location>
    </subcellularLocation>
</comment>
<dbReference type="AlphaFoldDB" id="A0A4Q0U945"/>
<organism evidence="10 11">
    <name type="scientific">Candidatus Amulumruptor caecigallinarius</name>
    <dbReference type="NCBI Taxonomy" id="2109911"/>
    <lineage>
        <taxon>Bacteria</taxon>
        <taxon>Pseudomonadati</taxon>
        <taxon>Bacteroidota</taxon>
        <taxon>Bacteroidia</taxon>
        <taxon>Bacteroidales</taxon>
        <taxon>Muribaculaceae</taxon>
        <taxon>Candidatus Amulumruptor</taxon>
    </lineage>
</organism>
<dbReference type="InterPro" id="IPR050090">
    <property type="entry name" value="Tyrosine_recombinase_XerCD"/>
</dbReference>
<feature type="active site" evidence="9">
    <location>
        <position position="268"/>
    </location>
</feature>
<comment type="function">
    <text evidence="9">Site-specific tyrosine recombinase, which acts by catalyzing the cutting and rejoining of the recombining DNA molecules. The XerC-XerD complex is essential to convert dimers of the bacterial chromosome into monomers to permit their segregation at cell division. It also contributes to the segregational stability of plasmids.</text>
</comment>
<comment type="subunit">
    <text evidence="9">Forms a cyclic heterotetrameric complex composed of two molecules of XerC and two molecules of XerD.</text>
</comment>
<feature type="active site" evidence="9">
    <location>
        <position position="242"/>
    </location>
</feature>
<comment type="similarity">
    <text evidence="9">Belongs to the 'phage' integrase family. XerC subfamily.</text>
</comment>
<sequence>MDFKAARDMFESHLLVERGMSVNTGIAYVEDVDKLGGYLADTGKGLEDVTIDDLRQLMADMHDLGIAERSQARIVAGIRSFFRFLTMEGIIKENPALTLESPKVGVYLPEVLSVAEIDAMIAAIDPEVAEAQRNRAIMETLYGCGLRVSELVNLEMGDIYADEHYLVVQGKGDKQRIVPMSDRSIEEIRTYLPERERLNIAPADRHILFLNRRGRRLTRVMIFYIIKRLAEAAGIRRNISPHTLRHSFATHLLEGGANLRAIQQMLGHESIATTEIYLHVDRTMLRSEILTHHPRNIK</sequence>
<dbReference type="Gene3D" id="1.10.443.10">
    <property type="entry name" value="Intergrase catalytic core"/>
    <property type="match status" value="1"/>
</dbReference>
<feature type="active site" evidence="9">
    <location>
        <position position="171"/>
    </location>
</feature>
<dbReference type="GO" id="GO:0007059">
    <property type="term" value="P:chromosome segregation"/>
    <property type="evidence" value="ECO:0007669"/>
    <property type="project" value="UniProtKB-UniRule"/>
</dbReference>
<protein>
    <recommendedName>
        <fullName evidence="9">Tyrosine recombinase XerC</fullName>
    </recommendedName>
</protein>
<dbReference type="PROSITE" id="PS51900">
    <property type="entry name" value="CB"/>
    <property type="match status" value="1"/>
</dbReference>
<dbReference type="CDD" id="cd00798">
    <property type="entry name" value="INT_XerDC_C"/>
    <property type="match status" value="1"/>
</dbReference>
<dbReference type="InterPro" id="IPR011010">
    <property type="entry name" value="DNA_brk_join_enz"/>
</dbReference>
<dbReference type="InterPro" id="IPR010998">
    <property type="entry name" value="Integrase_recombinase_N"/>
</dbReference>
<dbReference type="Pfam" id="PF00589">
    <property type="entry name" value="Phage_integrase"/>
    <property type="match status" value="1"/>
</dbReference>
<evidence type="ECO:0000256" key="1">
    <source>
        <dbReference type="ARBA" id="ARBA00004496"/>
    </source>
</evidence>
<feature type="active site" evidence="9">
    <location>
        <position position="245"/>
    </location>
</feature>
<evidence type="ECO:0000256" key="8">
    <source>
        <dbReference type="ARBA" id="ARBA00023306"/>
    </source>
</evidence>
<dbReference type="Gene3D" id="1.10.150.130">
    <property type="match status" value="1"/>
</dbReference>
<dbReference type="PANTHER" id="PTHR30349">
    <property type="entry name" value="PHAGE INTEGRASE-RELATED"/>
    <property type="match status" value="1"/>
</dbReference>
<keyword evidence="3 9" id="KW-0132">Cell division</keyword>
<keyword evidence="7 9" id="KW-0233">DNA recombination</keyword>
<evidence type="ECO:0000313" key="11">
    <source>
        <dbReference type="Proteomes" id="UP000711407"/>
    </source>
</evidence>
<proteinExistence type="inferred from homology"/>
<evidence type="ECO:0000256" key="4">
    <source>
        <dbReference type="ARBA" id="ARBA00022829"/>
    </source>
</evidence>
<evidence type="ECO:0000256" key="6">
    <source>
        <dbReference type="ARBA" id="ARBA00023125"/>
    </source>
</evidence>
<dbReference type="NCBIfam" id="NF001399">
    <property type="entry name" value="PRK00283.1"/>
    <property type="match status" value="1"/>
</dbReference>
<dbReference type="Proteomes" id="UP000711407">
    <property type="component" value="Unassembled WGS sequence"/>
</dbReference>
<dbReference type="GO" id="GO:0005737">
    <property type="term" value="C:cytoplasm"/>
    <property type="evidence" value="ECO:0007669"/>
    <property type="project" value="UniProtKB-SubCell"/>
</dbReference>
<dbReference type="GO" id="GO:0006313">
    <property type="term" value="P:DNA transposition"/>
    <property type="evidence" value="ECO:0007669"/>
    <property type="project" value="UniProtKB-UniRule"/>
</dbReference>
<reference evidence="10" key="1">
    <citation type="journal article" date="2021" name="PeerJ">
        <title>Extensive microbial diversity within the chicken gut microbiome revealed by metagenomics and culture.</title>
        <authorList>
            <person name="Gilroy R."/>
            <person name="Ravi A."/>
            <person name="Getino M."/>
            <person name="Pursley I."/>
            <person name="Horton D.L."/>
            <person name="Alikhan N.F."/>
            <person name="Baker D."/>
            <person name="Gharbi K."/>
            <person name="Hall N."/>
            <person name="Watson M."/>
            <person name="Adriaenssens E.M."/>
            <person name="Foster-Nyarko E."/>
            <person name="Jarju S."/>
            <person name="Secka A."/>
            <person name="Antonio M."/>
            <person name="Oren A."/>
            <person name="Chaudhuri R.R."/>
            <person name="La Ragione R."/>
            <person name="Hildebrand F."/>
            <person name="Pallen M.J."/>
        </authorList>
    </citation>
    <scope>NUCLEOTIDE SEQUENCE</scope>
    <source>
        <strain evidence="10">4100</strain>
    </source>
</reference>
<dbReference type="PANTHER" id="PTHR30349:SF81">
    <property type="entry name" value="TYROSINE RECOMBINASE XERC"/>
    <property type="match status" value="1"/>
</dbReference>
<dbReference type="InterPro" id="IPR023009">
    <property type="entry name" value="Tyrosine_recombinase_XerC/XerD"/>
</dbReference>
<evidence type="ECO:0000256" key="7">
    <source>
        <dbReference type="ARBA" id="ARBA00023172"/>
    </source>
</evidence>
<keyword evidence="2 9" id="KW-0963">Cytoplasm</keyword>
<keyword evidence="6 9" id="KW-0238">DNA-binding</keyword>
<dbReference type="EMBL" id="DYXT01000016">
    <property type="protein sequence ID" value="HJE38547.1"/>
    <property type="molecule type" value="Genomic_DNA"/>
</dbReference>
<dbReference type="InterPro" id="IPR013762">
    <property type="entry name" value="Integrase-like_cat_sf"/>
</dbReference>
<keyword evidence="5 9" id="KW-0229">DNA integration</keyword>
<evidence type="ECO:0000256" key="9">
    <source>
        <dbReference type="HAMAP-Rule" id="MF_01808"/>
    </source>
</evidence>
<keyword evidence="4 9" id="KW-0159">Chromosome partition</keyword>
<reference evidence="10" key="2">
    <citation type="submission" date="2021-09" db="EMBL/GenBank/DDBJ databases">
        <authorList>
            <person name="Gilroy R."/>
        </authorList>
    </citation>
    <scope>NUCLEOTIDE SEQUENCE</scope>
    <source>
        <strain evidence="10">4100</strain>
    </source>
</reference>
<dbReference type="GO" id="GO:0009037">
    <property type="term" value="F:tyrosine-based site-specific recombinase activity"/>
    <property type="evidence" value="ECO:0007669"/>
    <property type="project" value="UniProtKB-UniRule"/>
</dbReference>
<dbReference type="HAMAP" id="MF_01808">
    <property type="entry name" value="Recomb_XerC_XerD"/>
    <property type="match status" value="1"/>
</dbReference>
<dbReference type="GO" id="GO:0051301">
    <property type="term" value="P:cell division"/>
    <property type="evidence" value="ECO:0007669"/>
    <property type="project" value="UniProtKB-KW"/>
</dbReference>
<gene>
    <name evidence="9" type="primary">xerC</name>
    <name evidence="10" type="ORF">K8V47_02115</name>
</gene>
<dbReference type="PROSITE" id="PS51898">
    <property type="entry name" value="TYR_RECOMBINASE"/>
    <property type="match status" value="1"/>
</dbReference>
<feature type="active site" description="O-(3'-phospho-DNA)-tyrosine intermediate" evidence="9">
    <location>
        <position position="277"/>
    </location>
</feature>
<dbReference type="Pfam" id="PF02899">
    <property type="entry name" value="Phage_int_SAM_1"/>
    <property type="match status" value="1"/>
</dbReference>
<dbReference type="InterPro" id="IPR002104">
    <property type="entry name" value="Integrase_catalytic"/>
</dbReference>
<feature type="active site" evidence="9">
    <location>
        <position position="147"/>
    </location>
</feature>